<proteinExistence type="predicted"/>
<dbReference type="GO" id="GO:0016788">
    <property type="term" value="F:hydrolase activity, acting on ester bonds"/>
    <property type="evidence" value="ECO:0007669"/>
    <property type="project" value="UniProtKB-ARBA"/>
</dbReference>
<comment type="caution">
    <text evidence="4">The sequence shown here is derived from an EMBL/GenBank/DDBJ whole genome shotgun (WGS) entry which is preliminary data.</text>
</comment>
<feature type="signal peptide" evidence="2">
    <location>
        <begin position="1"/>
        <end position="19"/>
    </location>
</feature>
<accession>A0A4Z1NEH5</accession>
<organism evidence="4 5">
    <name type="scientific">Venturia nashicola</name>
    <dbReference type="NCBI Taxonomy" id="86259"/>
    <lineage>
        <taxon>Eukaryota</taxon>
        <taxon>Fungi</taxon>
        <taxon>Dikarya</taxon>
        <taxon>Ascomycota</taxon>
        <taxon>Pezizomycotina</taxon>
        <taxon>Dothideomycetes</taxon>
        <taxon>Pleosporomycetidae</taxon>
        <taxon>Venturiales</taxon>
        <taxon>Venturiaceae</taxon>
        <taxon>Venturia</taxon>
    </lineage>
</organism>
<dbReference type="AlphaFoldDB" id="A0A4Z1NEH5"/>
<evidence type="ECO:0000313" key="4">
    <source>
        <dbReference type="EMBL" id="TID12782.1"/>
    </source>
</evidence>
<feature type="chain" id="PRO_5021403283" evidence="2">
    <location>
        <begin position="20"/>
        <end position="310"/>
    </location>
</feature>
<protein>
    <submittedName>
        <fullName evidence="4">Alpha/beta fold hydrolase</fullName>
    </submittedName>
</protein>
<dbReference type="EMBL" id="SNSC02000033">
    <property type="protein sequence ID" value="TID12782.1"/>
    <property type="molecule type" value="Genomic_DNA"/>
</dbReference>
<dbReference type="InterPro" id="IPR029058">
    <property type="entry name" value="AB_hydrolase_fold"/>
</dbReference>
<sequence>MPMTTLFMAAAIQSSYVLASTLAPVKFDFPSLGETSAGDLYLPSGSGPFPITVTGPGFAGVKEMLIPDYANALAKAGFATLAFDYIGFGSSTGKVRQDIKPPDQIQTYRDSIDAIVKDSRFDKNRIGAWGTSLGGAHTLVVSSTDSRVKAGVAIIPHIEIDPATMAERLSIVDDIEADVKASQTPGAPRVMIGVSGEPGDRAALTSDGAVAWTKNVTKNAPTYKNEVTAMSMLGMTQYSTLDDAKKITIPLLAITAETDSITPAKKIHQALDGVKSVKFKDFPGNHFGLFGANLTATIDLTVDWFQKNLK</sequence>
<dbReference type="STRING" id="86259.A0A4Z1NEH5"/>
<evidence type="ECO:0000256" key="2">
    <source>
        <dbReference type="SAM" id="SignalP"/>
    </source>
</evidence>
<dbReference type="InterPro" id="IPR050261">
    <property type="entry name" value="FrsA_esterase"/>
</dbReference>
<dbReference type="InterPro" id="IPR022742">
    <property type="entry name" value="Hydrolase_4"/>
</dbReference>
<keyword evidence="5" id="KW-1185">Reference proteome</keyword>
<dbReference type="SUPFAM" id="SSF53474">
    <property type="entry name" value="alpha/beta-Hydrolases"/>
    <property type="match status" value="1"/>
</dbReference>
<feature type="domain" description="Serine aminopeptidase S33" evidence="3">
    <location>
        <begin position="68"/>
        <end position="283"/>
    </location>
</feature>
<dbReference type="PANTHER" id="PTHR22946">
    <property type="entry name" value="DIENELACTONE HYDROLASE DOMAIN-CONTAINING PROTEIN-RELATED"/>
    <property type="match status" value="1"/>
</dbReference>
<reference evidence="4 5" key="1">
    <citation type="submission" date="2019-04" db="EMBL/GenBank/DDBJ databases">
        <title>High contiguity whole genome sequence and gene annotation resource for two Venturia nashicola isolates.</title>
        <authorList>
            <person name="Prokchorchik M."/>
            <person name="Won K."/>
            <person name="Lee Y."/>
            <person name="Choi E.D."/>
            <person name="Segonzac C."/>
            <person name="Sohn K.H."/>
        </authorList>
    </citation>
    <scope>NUCLEOTIDE SEQUENCE [LARGE SCALE GENOMIC DNA]</scope>
    <source>
        <strain evidence="4 5">PRI2</strain>
    </source>
</reference>
<dbReference type="Pfam" id="PF12146">
    <property type="entry name" value="Hydrolase_4"/>
    <property type="match status" value="1"/>
</dbReference>
<dbReference type="OrthoDB" id="2498029at2759"/>
<dbReference type="PANTHER" id="PTHR22946:SF9">
    <property type="entry name" value="POLYKETIDE TRANSFERASE AF380"/>
    <property type="match status" value="1"/>
</dbReference>
<dbReference type="Gene3D" id="1.10.10.800">
    <property type="match status" value="1"/>
</dbReference>
<keyword evidence="2" id="KW-0732">Signal</keyword>
<dbReference type="Proteomes" id="UP000298493">
    <property type="component" value="Unassembled WGS sequence"/>
</dbReference>
<evidence type="ECO:0000313" key="5">
    <source>
        <dbReference type="Proteomes" id="UP000298493"/>
    </source>
</evidence>
<dbReference type="Gene3D" id="3.40.50.1820">
    <property type="entry name" value="alpha/beta hydrolase"/>
    <property type="match status" value="1"/>
</dbReference>
<gene>
    <name evidence="4" type="ORF">E6O75_ATG09947</name>
</gene>
<evidence type="ECO:0000259" key="3">
    <source>
        <dbReference type="Pfam" id="PF12146"/>
    </source>
</evidence>
<name>A0A4Z1NEH5_9PEZI</name>
<evidence type="ECO:0000256" key="1">
    <source>
        <dbReference type="ARBA" id="ARBA00022801"/>
    </source>
</evidence>
<keyword evidence="1 4" id="KW-0378">Hydrolase</keyword>